<name>A0A3E2NM91_9SPHI</name>
<reference evidence="2 3" key="1">
    <citation type="submission" date="2018-08" db="EMBL/GenBank/DDBJ databases">
        <title>Mucilaginibacter terrae sp. nov., isolated from manganese diggings.</title>
        <authorList>
            <person name="Huang Y."/>
            <person name="Zhou Z."/>
        </authorList>
    </citation>
    <scope>NUCLEOTIDE SEQUENCE [LARGE SCALE GENOMIC DNA]</scope>
    <source>
        <strain evidence="2 3">ZH6</strain>
    </source>
</reference>
<dbReference type="AlphaFoldDB" id="A0A3E2NM91"/>
<sequence length="167" mass="17378">MKKILFAILFVVGAASTCFAQSSSETGKFSLGLNAGLPVGSAHDVSSFAGGLDLKYDLPIATGTFFTISGGYTRFFYNDFGKAVSGEKGAGFVPLKAGIKHYFDQGFYGEGQLGAVFSTQSGGGTGFAYAPGLGYTFDGGFDVGVRYEGWSKNGTTSQVALRLGISF</sequence>
<evidence type="ECO:0000313" key="3">
    <source>
        <dbReference type="Proteomes" id="UP000260823"/>
    </source>
</evidence>
<dbReference type="EMBL" id="QWDE01000003">
    <property type="protein sequence ID" value="RFZ82081.1"/>
    <property type="molecule type" value="Genomic_DNA"/>
</dbReference>
<evidence type="ECO:0000256" key="1">
    <source>
        <dbReference type="SAM" id="SignalP"/>
    </source>
</evidence>
<comment type="caution">
    <text evidence="2">The sequence shown here is derived from an EMBL/GenBank/DDBJ whole genome shotgun (WGS) entry which is preliminary data.</text>
</comment>
<dbReference type="Proteomes" id="UP000260823">
    <property type="component" value="Unassembled WGS sequence"/>
</dbReference>
<gene>
    <name evidence="2" type="ORF">DYU05_15740</name>
</gene>
<protein>
    <recommendedName>
        <fullName evidence="4">Outer membrane protein beta-barrel domain-containing protein</fullName>
    </recommendedName>
</protein>
<keyword evidence="3" id="KW-1185">Reference proteome</keyword>
<feature type="chain" id="PRO_5017754449" description="Outer membrane protein beta-barrel domain-containing protein" evidence="1">
    <location>
        <begin position="21"/>
        <end position="167"/>
    </location>
</feature>
<evidence type="ECO:0000313" key="2">
    <source>
        <dbReference type="EMBL" id="RFZ82081.1"/>
    </source>
</evidence>
<proteinExistence type="predicted"/>
<evidence type="ECO:0008006" key="4">
    <source>
        <dbReference type="Google" id="ProtNLM"/>
    </source>
</evidence>
<feature type="signal peptide" evidence="1">
    <location>
        <begin position="1"/>
        <end position="20"/>
    </location>
</feature>
<organism evidence="2 3">
    <name type="scientific">Mucilaginibacter terrenus</name>
    <dbReference type="NCBI Taxonomy" id="2482727"/>
    <lineage>
        <taxon>Bacteria</taxon>
        <taxon>Pseudomonadati</taxon>
        <taxon>Bacteroidota</taxon>
        <taxon>Sphingobacteriia</taxon>
        <taxon>Sphingobacteriales</taxon>
        <taxon>Sphingobacteriaceae</taxon>
        <taxon>Mucilaginibacter</taxon>
    </lineage>
</organism>
<accession>A0A3E2NM91</accession>
<dbReference type="OrthoDB" id="668980at2"/>
<dbReference type="RefSeq" id="WP_117384107.1">
    <property type="nucleotide sequence ID" value="NZ_QWDE01000003.1"/>
</dbReference>
<keyword evidence="1" id="KW-0732">Signal</keyword>